<evidence type="ECO:0000313" key="3">
    <source>
        <dbReference type="Proteomes" id="UP001187471"/>
    </source>
</evidence>
<protein>
    <recommendedName>
        <fullName evidence="1">DUF7788 domain-containing protein</fullName>
    </recommendedName>
</protein>
<name>A0AA88QK10_9ASTE</name>
<dbReference type="PANTHER" id="PTHR31373">
    <property type="entry name" value="OS06G0652100 PROTEIN"/>
    <property type="match status" value="1"/>
</dbReference>
<dbReference type="InterPro" id="IPR011205">
    <property type="entry name" value="UCP015417_vWA"/>
</dbReference>
<dbReference type="Proteomes" id="UP001187471">
    <property type="component" value="Unassembled WGS sequence"/>
</dbReference>
<dbReference type="AlphaFoldDB" id="A0AA88QK10"/>
<dbReference type="InterPro" id="IPR056690">
    <property type="entry name" value="DUF7788"/>
</dbReference>
<dbReference type="EMBL" id="JAVXUO010002591">
    <property type="protein sequence ID" value="KAK2971313.1"/>
    <property type="molecule type" value="Genomic_DNA"/>
</dbReference>
<dbReference type="PANTHER" id="PTHR31373:SF17">
    <property type="entry name" value="OS06G0652100 PROTEIN"/>
    <property type="match status" value="1"/>
</dbReference>
<comment type="caution">
    <text evidence="2">The sequence shown here is derived from an EMBL/GenBank/DDBJ whole genome shotgun (WGS) entry which is preliminary data.</text>
</comment>
<keyword evidence="3" id="KW-1185">Reference proteome</keyword>
<organism evidence="2 3">
    <name type="scientific">Escallonia rubra</name>
    <dbReference type="NCBI Taxonomy" id="112253"/>
    <lineage>
        <taxon>Eukaryota</taxon>
        <taxon>Viridiplantae</taxon>
        <taxon>Streptophyta</taxon>
        <taxon>Embryophyta</taxon>
        <taxon>Tracheophyta</taxon>
        <taxon>Spermatophyta</taxon>
        <taxon>Magnoliopsida</taxon>
        <taxon>eudicotyledons</taxon>
        <taxon>Gunneridae</taxon>
        <taxon>Pentapetalae</taxon>
        <taxon>asterids</taxon>
        <taxon>campanulids</taxon>
        <taxon>Escalloniales</taxon>
        <taxon>Escalloniaceae</taxon>
        <taxon>Escallonia</taxon>
    </lineage>
</organism>
<accession>A0AA88QK10</accession>
<gene>
    <name evidence="2" type="ORF">RJ640_001339</name>
</gene>
<feature type="domain" description="DUF7788" evidence="1">
    <location>
        <begin position="144"/>
        <end position="223"/>
    </location>
</feature>
<proteinExistence type="predicted"/>
<evidence type="ECO:0000313" key="2">
    <source>
        <dbReference type="EMBL" id="KAK2971313.1"/>
    </source>
</evidence>
<evidence type="ECO:0000259" key="1">
    <source>
        <dbReference type="Pfam" id="PF25043"/>
    </source>
</evidence>
<sequence length="242" mass="26647">MVVGPPLETPVFFSVAGLHPENFMVVGPHPGTPVFFSVVGPHPETFMVFGPHPGTHALFLVAGPHPETFMVVGPHPGTPVFFSVTEPYPEDSCLLFSRRTSPQDVYGRRTSPRDSCLSLFRSSPATAPPPTVASFTGAASGNSDMMVKKVFVALGLLISELSKEPWKGKLITFSEKLRLISIQGKYLLFKSDFVRDIECGANTNFQKVFDLILQVAVNRKLKNSLVDIPRTWLLCSWRKLGF</sequence>
<reference evidence="2" key="1">
    <citation type="submission" date="2022-12" db="EMBL/GenBank/DDBJ databases">
        <title>Draft genome assemblies for two species of Escallonia (Escalloniales).</title>
        <authorList>
            <person name="Chanderbali A."/>
            <person name="Dervinis C."/>
            <person name="Anghel I."/>
            <person name="Soltis D."/>
            <person name="Soltis P."/>
            <person name="Zapata F."/>
        </authorList>
    </citation>
    <scope>NUCLEOTIDE SEQUENCE</scope>
    <source>
        <strain evidence="2">UCBG92.1500</strain>
        <tissue evidence="2">Leaf</tissue>
    </source>
</reference>
<dbReference type="Pfam" id="PF25043">
    <property type="entry name" value="DUF7788"/>
    <property type="match status" value="1"/>
</dbReference>